<evidence type="ECO:0000256" key="1">
    <source>
        <dbReference type="SAM" id="Phobius"/>
    </source>
</evidence>
<evidence type="ECO:0000259" key="2">
    <source>
        <dbReference type="Pfam" id="PF04235"/>
    </source>
</evidence>
<feature type="transmembrane region" description="Helical" evidence="1">
    <location>
        <begin position="271"/>
        <end position="290"/>
    </location>
</feature>
<feature type="transmembrane region" description="Helical" evidence="1">
    <location>
        <begin position="104"/>
        <end position="134"/>
    </location>
</feature>
<feature type="domain" description="DUF418" evidence="2">
    <location>
        <begin position="228"/>
        <end position="373"/>
    </location>
</feature>
<dbReference type="RefSeq" id="WP_048919423.1">
    <property type="nucleotide sequence ID" value="NZ_CP010777.1"/>
</dbReference>
<feature type="transmembrane region" description="Helical" evidence="1">
    <location>
        <begin position="234"/>
        <end position="251"/>
    </location>
</feature>
<dbReference type="PANTHER" id="PTHR30590">
    <property type="entry name" value="INNER MEMBRANE PROTEIN"/>
    <property type="match status" value="1"/>
</dbReference>
<feature type="transmembrane region" description="Helical" evidence="1">
    <location>
        <begin position="302"/>
        <end position="322"/>
    </location>
</feature>
<keyword evidence="1" id="KW-0472">Membrane</keyword>
<dbReference type="Proteomes" id="UP000036458">
    <property type="component" value="Chromosome"/>
</dbReference>
<dbReference type="AlphaFoldDB" id="A0A0H4W2I4"/>
<organism evidence="3 4">
    <name type="scientific">Rufibacter radiotolerans</name>
    <dbReference type="NCBI Taxonomy" id="1379910"/>
    <lineage>
        <taxon>Bacteria</taxon>
        <taxon>Pseudomonadati</taxon>
        <taxon>Bacteroidota</taxon>
        <taxon>Cytophagia</taxon>
        <taxon>Cytophagales</taxon>
        <taxon>Hymenobacteraceae</taxon>
        <taxon>Rufibacter</taxon>
    </lineage>
</organism>
<keyword evidence="1" id="KW-1133">Transmembrane helix</keyword>
<gene>
    <name evidence="3" type="ORF">TH63_01800</name>
</gene>
<dbReference type="PANTHER" id="PTHR30590:SF2">
    <property type="entry name" value="INNER MEMBRANE PROTEIN"/>
    <property type="match status" value="1"/>
</dbReference>
<sequence length="382" mass="42495">MELVQSANLKDSLPGRIDQLDVLRGFALLGIGLENIFSMHTPNAFFSDYAANYGQGLNHFLLLGLMVIVRGKFYPIFSFLFGASAALGLPSQGAGFFLRRLGGLFLLGALQIVFIWEGDVLVQYVFMGCLLLPLRNWSPRALAAAGAFLLLFSFAGRICEPPLGVTAPENLAIYETGTFWELASFRLQEYQKHIFTWTALLFYSRIFAFMLLGFAFAKGKSIQWLASPAQVRKVFMGHLAIVAVVALLVQVAGWRGGAGHMPWLKEVSVGIYFYAAVVCLAALPGLLWQLPGFRACLEPLKYLGKLTLTHYLFQNLLFSLLFYRYGLGLFGDLAPWQISLLYLAVISLQLAVSKWLLRKWKQGPAEHLVRWVAGKKKKAPLG</sequence>
<feature type="transmembrane region" description="Helical" evidence="1">
    <location>
        <begin position="194"/>
        <end position="214"/>
    </location>
</feature>
<keyword evidence="1" id="KW-0812">Transmembrane</keyword>
<feature type="transmembrane region" description="Helical" evidence="1">
    <location>
        <begin position="76"/>
        <end position="98"/>
    </location>
</feature>
<evidence type="ECO:0000313" key="3">
    <source>
        <dbReference type="EMBL" id="AKQ44646.1"/>
    </source>
</evidence>
<protein>
    <recommendedName>
        <fullName evidence="2">DUF418 domain-containing protein</fullName>
    </recommendedName>
</protein>
<reference evidence="3 4" key="1">
    <citation type="submission" date="2015-01" db="EMBL/GenBank/DDBJ databases">
        <title>Rufibacter sp./DG31D/ whole genome sequencing.</title>
        <authorList>
            <person name="Kim M.K."/>
            <person name="Srinivasan S."/>
            <person name="Lee J.-J."/>
        </authorList>
    </citation>
    <scope>NUCLEOTIDE SEQUENCE [LARGE SCALE GENOMIC DNA]</scope>
    <source>
        <strain evidence="3 4">DG31D</strain>
    </source>
</reference>
<feature type="transmembrane region" description="Helical" evidence="1">
    <location>
        <begin position="141"/>
        <end position="158"/>
    </location>
</feature>
<proteinExistence type="predicted"/>
<dbReference type="OrthoDB" id="9807744at2"/>
<dbReference type="Pfam" id="PF04235">
    <property type="entry name" value="DUF418"/>
    <property type="match status" value="1"/>
</dbReference>
<feature type="transmembrane region" description="Helical" evidence="1">
    <location>
        <begin position="334"/>
        <end position="352"/>
    </location>
</feature>
<dbReference type="InterPro" id="IPR007349">
    <property type="entry name" value="DUF418"/>
</dbReference>
<evidence type="ECO:0000313" key="4">
    <source>
        <dbReference type="Proteomes" id="UP000036458"/>
    </source>
</evidence>
<dbReference type="KEGG" id="ruf:TH63_01800"/>
<name>A0A0H4W2I4_9BACT</name>
<dbReference type="InterPro" id="IPR052529">
    <property type="entry name" value="Bact_Transport_Assoc"/>
</dbReference>
<keyword evidence="4" id="KW-1185">Reference proteome</keyword>
<accession>A0A0H4W2I4</accession>
<dbReference type="EMBL" id="CP010777">
    <property type="protein sequence ID" value="AKQ44646.1"/>
    <property type="molecule type" value="Genomic_DNA"/>
</dbReference>
<dbReference type="PATRIC" id="fig|1379910.4.peg.378"/>